<dbReference type="Pfam" id="PF23092">
    <property type="entry name" value="Ubiquitin_6"/>
    <property type="match status" value="1"/>
</dbReference>
<proteinExistence type="inferred from homology"/>
<dbReference type="Pfam" id="PF25408">
    <property type="entry name" value="AAA_lid_NAV1"/>
    <property type="match status" value="1"/>
</dbReference>
<keyword evidence="2 3" id="KW-0175">Coiled coil</keyword>
<protein>
    <recommendedName>
        <fullName evidence="5">AAA+ ATPase domain-containing protein</fullName>
    </recommendedName>
</protein>
<dbReference type="InterPro" id="IPR003593">
    <property type="entry name" value="AAA+_ATPase"/>
</dbReference>
<dbReference type="PANTHER" id="PTHR12784">
    <property type="entry name" value="STEERIN"/>
    <property type="match status" value="1"/>
</dbReference>
<feature type="compositionally biased region" description="Basic and acidic residues" evidence="4">
    <location>
        <begin position="186"/>
        <end position="204"/>
    </location>
</feature>
<dbReference type="InterPro" id="IPR027417">
    <property type="entry name" value="P-loop_NTPase"/>
</dbReference>
<organism evidence="6">
    <name type="scientific">Timema shepardi</name>
    <name type="common">Walking stick</name>
    <dbReference type="NCBI Taxonomy" id="629360"/>
    <lineage>
        <taxon>Eukaryota</taxon>
        <taxon>Metazoa</taxon>
        <taxon>Ecdysozoa</taxon>
        <taxon>Arthropoda</taxon>
        <taxon>Hexapoda</taxon>
        <taxon>Insecta</taxon>
        <taxon>Pterygota</taxon>
        <taxon>Neoptera</taxon>
        <taxon>Polyneoptera</taxon>
        <taxon>Phasmatodea</taxon>
        <taxon>Timematodea</taxon>
        <taxon>Timematoidea</taxon>
        <taxon>Timematidae</taxon>
        <taxon>Timema</taxon>
    </lineage>
</organism>
<feature type="coiled-coil region" evidence="3">
    <location>
        <begin position="904"/>
        <end position="959"/>
    </location>
</feature>
<evidence type="ECO:0000256" key="4">
    <source>
        <dbReference type="SAM" id="MobiDB-lite"/>
    </source>
</evidence>
<dbReference type="GO" id="GO:0022008">
    <property type="term" value="P:neurogenesis"/>
    <property type="evidence" value="ECO:0007669"/>
    <property type="project" value="InterPro"/>
</dbReference>
<dbReference type="InterPro" id="IPR057126">
    <property type="entry name" value="NAV1-like_ubiquitin-like"/>
</dbReference>
<feature type="region of interest" description="Disordered" evidence="4">
    <location>
        <begin position="86"/>
        <end position="132"/>
    </location>
</feature>
<feature type="region of interest" description="Disordered" evidence="4">
    <location>
        <begin position="415"/>
        <end position="453"/>
    </location>
</feature>
<evidence type="ECO:0000259" key="5">
    <source>
        <dbReference type="SMART" id="SM00382"/>
    </source>
</evidence>
<feature type="compositionally biased region" description="Basic and acidic residues" evidence="4">
    <location>
        <begin position="215"/>
        <end position="224"/>
    </location>
</feature>
<feature type="region of interest" description="Disordered" evidence="4">
    <location>
        <begin position="146"/>
        <end position="273"/>
    </location>
</feature>
<feature type="compositionally biased region" description="Basic and acidic residues" evidence="4">
    <location>
        <begin position="292"/>
        <end position="307"/>
    </location>
</feature>
<feature type="domain" description="AAA+ ATPase" evidence="5">
    <location>
        <begin position="1174"/>
        <end position="1388"/>
    </location>
</feature>
<accession>A0A7R9AMV6</accession>
<feature type="compositionally biased region" description="Basic and acidic residues" evidence="4">
    <location>
        <begin position="1701"/>
        <end position="1737"/>
    </location>
</feature>
<feature type="region of interest" description="Disordered" evidence="4">
    <location>
        <begin position="292"/>
        <end position="356"/>
    </location>
</feature>
<dbReference type="Pfam" id="PF10151">
    <property type="entry name" value="TMEM214"/>
    <property type="match status" value="2"/>
</dbReference>
<dbReference type="SUPFAM" id="SSF52540">
    <property type="entry name" value="P-loop containing nucleoside triphosphate hydrolases"/>
    <property type="match status" value="1"/>
</dbReference>
<evidence type="ECO:0000256" key="2">
    <source>
        <dbReference type="ARBA" id="ARBA00023054"/>
    </source>
</evidence>
<feature type="region of interest" description="Disordered" evidence="4">
    <location>
        <begin position="562"/>
        <end position="600"/>
    </location>
</feature>
<dbReference type="Gene3D" id="3.40.50.300">
    <property type="entry name" value="P-loop containing nucleotide triphosphate hydrolases"/>
    <property type="match status" value="1"/>
</dbReference>
<feature type="region of interest" description="Disordered" evidence="4">
    <location>
        <begin position="845"/>
        <end position="864"/>
    </location>
</feature>
<name>A0A7R9AMV6_TIMSH</name>
<evidence type="ECO:0000256" key="3">
    <source>
        <dbReference type="SAM" id="Coils"/>
    </source>
</evidence>
<dbReference type="SMART" id="SM00382">
    <property type="entry name" value="AAA"/>
    <property type="match status" value="1"/>
</dbReference>
<feature type="coiled-coil region" evidence="3">
    <location>
        <begin position="642"/>
        <end position="669"/>
    </location>
</feature>
<feature type="compositionally biased region" description="Low complexity" evidence="4">
    <location>
        <begin position="566"/>
        <end position="581"/>
    </location>
</feature>
<dbReference type="PANTHER" id="PTHR12784:SF28">
    <property type="entry name" value="PROTEIN SICKIE"/>
    <property type="match status" value="1"/>
</dbReference>
<sequence length="2369" mass="263132">MFADVFSCDVMQSMPRHPCVPRASSGNTASEQLRNNNIMFDIDLAVWSVSLTGLGHNIYPTLRYKDEMSSDLSSIAEGKGEVITRRVASKLKSRQRVDDSPPSTASPVSDCGHPEGQIHARPVKAHSPASVSEVPQVVYRVVSNRSHVKKADSSQQTDSTAFRQQPQQSAQWKKHGEGGGGVRVSELQRGKTELDVLRSREKRGPAPSPSNGQGRKTDKPGAADRHRKMGIGKVGLEDVNPHSRGGRVESLLGKTTPSSPDRDSNPSISPSSAVEQLNTTCVFANYTTEAGVKDDACGSTGKDREQCNGDNNRLPQKGDRSSPVARSNGDGKSKVRGVPQSFGYVKRPTNGCGSSKNELRTAQVSAVPRTKLKVSGGTQTCTADLHHNHHYKSYSLTGPSASQLSQNVRDRLLLGSQSLPKPGSSGDYASFLYRGGQRPPPKPTDGSLSDTTYSELHNYNSPYSSWLRHSATYTASLPVRAGSGRTLGEVVLCVSHSSLMSSDRMKPGQGDWAVTINFLQETTITSLSIGSSVKSTKSEKMYPSMLQRSEEQDVYYGIPLSAINHSSQPTSPTPSQVSQGTASRLSHPMSPISASASSHGLSRISMSPYSGMISKANSKDDDVHGSSVSLVSTASSLYSTPEEKQAHEIRKLRRELQDAQDKVHTLTNQLSTNDTELIELRQTIELLRKQSVEAGLTSAHIQSMSPSLARRHTINTEPTSTTTASHILVISISTLRVSLRADANNSNILRQLSADSVSSINSLSSICSLAGSPLALDVLCKKKKRGWGDLSISAINLCVDICDGGRGNRGVIIVWPGSLLTRRGIFEEATKFRLRSSFSKAFSRSKKNRNGSVSDVEDSRGIHSDLSAPSSPLLNAPHQMNGAPIKGSQSSSAIYEKEPAEDLVEELKKQLREKDMVLTDIRLEALSSAHQLESLKETVIKMRNEMLNLKQDNERLQRIVTSKSLTSSQSSLPITDSLERRFSMTETSALPMTEVKEGRVCRDRGLNPGPPAQKFDTLPLDRQVTINNLKMDPDGKRVSVCVLVGSHGSYNRYMEETPGSECVIANLSLGSNTKWDLLDCLVRRLFKEHVLRVDPVSNLGLNAESIWSYHVGEVVRYRDSQVPELFPYGYFVGETSNVYITLKGALHGGSVDALAFETLIPKSIVQRYISLLTEHRRIILCGPSGTGKSYLANKLAEFLVLRDGKESAAESIATFNSLDRDSNLGLPVLSSRAQHDKRGPYSNLTQPQSLSMVDVAFESIEPWPLADSRVGSVLSPSVDHKSSKELRQYLSNVAEQCESSASDLPSVIILDNLHQAASLGEVFNGFLNAKYAKCPYIIGTMNQATCSTTNLQLHHNFRWVLCANHMEPVKGFLGRFLRRRLLEGEVQTGVRNTDMSRILDWIPRVWQHLNKFLETHSSSDVTIGPRLFLPCPGDPDGSQVWFTDLWNYSVVPYLLEAVREGLQLYGRRASWEDPTHFICQTYPWTNDAVQGGQEALLRPNQEVVLPDKPAYSGKVPMNETKIKDIRKLIQYVPVEYQEFYNEILQWPLNMLMRLQEAANYSSPHSNDSDSLSLDSGSVHSEEKSSSRVESALSSFGSWVPHSSFPTDVFRYNETLVAALGGNGRDSSRENHYLLVHWQQCKVHRIKMSGQWEVVVKNKQKQNGQVKKLTKTERKRFVENAPKVEDILPLAQVRSLYTTLDNNKENRKPPPKATAKENEPKKAPKKQPEKKEVKEKSPIPKTLELAASQINAKELKSELEIGQARFPEAPLAWLKGLAEYLNAKLDHTGQSVPKSAEYPQSALPPDVKQVILSAIQGAGDSTAQHFYEICLTALANDMSKGSTTVFGYKVILQLVAFQNPNITLANIPKLTSIRNSYQNRQNIGLAILWAVGQGGVKDLSVGLKAWQEVMLPVLEMKNYSSYVIRYLRDILGHPGKSRTLSPDQFLSVLDVIHTRGQALSGNLRQELAAVVPALRARAFQHEPEKRLQSFFQPLLERLQSSASKEHKEELLTSLAQCLRHDQQSFSVWRQLYTKNLAQSALLLAHLDTNWSSLREQLPVKLLKETLRTFKVTNEELKKGKHKEEHLKDCQKLSEVRTLTVSLLRWTGLPMTGRSVILVGCNERRFPGLLLAVCKWCDHTGPCACLDDRGENQVGSGDCYLRARLTDLKKSYERVNRIRVWNVLRVVRMHACNTGRFLNDIGALQYGEHAWSRTKHYSSKSYQWAEVNVPHYYKIVEVQAKPYVQQAVDLSLVLANQLQLWYGNIRQLVEEKTPVVVTWVEHYAPGLLGEVKTRSLATWDLTKSYAVLSWQYAREYSLVGFGWVQNNVLVGNLSPENLQKYSLEAVNTTQVYVTWTYDWVLQKVQTLSKIK</sequence>
<feature type="compositionally biased region" description="Polar residues" evidence="4">
    <location>
        <begin position="253"/>
        <end position="273"/>
    </location>
</feature>
<reference evidence="6" key="1">
    <citation type="submission" date="2020-11" db="EMBL/GenBank/DDBJ databases">
        <authorList>
            <person name="Tran Van P."/>
        </authorList>
    </citation>
    <scope>NUCLEOTIDE SEQUENCE</scope>
</reference>
<dbReference type="InterPro" id="IPR039041">
    <property type="entry name" value="Nav/unc-53"/>
</dbReference>
<comment type="similarity">
    <text evidence="1">Belongs to the Nav/unc-53 family.</text>
</comment>
<feature type="region of interest" description="Disordered" evidence="4">
    <location>
        <begin position="1563"/>
        <end position="1585"/>
    </location>
</feature>
<feature type="compositionally biased region" description="Polar residues" evidence="4">
    <location>
        <begin position="153"/>
        <end position="171"/>
    </location>
</feature>
<evidence type="ECO:0000313" key="6">
    <source>
        <dbReference type="EMBL" id="CAD7257329.1"/>
    </source>
</evidence>
<dbReference type="InterPro" id="IPR019308">
    <property type="entry name" value="TMEM214"/>
</dbReference>
<dbReference type="InterPro" id="IPR057568">
    <property type="entry name" value="CortBP2_NAV1-like_AAA_lid"/>
</dbReference>
<gene>
    <name evidence="6" type="ORF">TSIB3V08_LOCUS1600</name>
</gene>
<feature type="region of interest" description="Disordered" evidence="4">
    <location>
        <begin position="1698"/>
        <end position="1739"/>
    </location>
</feature>
<feature type="compositionally biased region" description="Low complexity" evidence="4">
    <location>
        <begin position="1563"/>
        <end position="1578"/>
    </location>
</feature>
<dbReference type="EMBL" id="OC000448">
    <property type="protein sequence ID" value="CAD7257329.1"/>
    <property type="molecule type" value="Genomic_DNA"/>
</dbReference>
<evidence type="ECO:0000256" key="1">
    <source>
        <dbReference type="ARBA" id="ARBA00006255"/>
    </source>
</evidence>